<feature type="transmembrane region" description="Helical" evidence="2">
    <location>
        <begin position="70"/>
        <end position="93"/>
    </location>
</feature>
<accession>A0A9D2PQH5</accession>
<feature type="transmembrane region" description="Helical" evidence="2">
    <location>
        <begin position="114"/>
        <end position="132"/>
    </location>
</feature>
<reference evidence="3" key="1">
    <citation type="journal article" date="2021" name="PeerJ">
        <title>Extensive microbial diversity within the chicken gut microbiome revealed by metagenomics and culture.</title>
        <authorList>
            <person name="Gilroy R."/>
            <person name="Ravi A."/>
            <person name="Getino M."/>
            <person name="Pursley I."/>
            <person name="Horton D.L."/>
            <person name="Alikhan N.F."/>
            <person name="Baker D."/>
            <person name="Gharbi K."/>
            <person name="Hall N."/>
            <person name="Watson M."/>
            <person name="Adriaenssens E.M."/>
            <person name="Foster-Nyarko E."/>
            <person name="Jarju S."/>
            <person name="Secka A."/>
            <person name="Antonio M."/>
            <person name="Oren A."/>
            <person name="Chaudhuri R.R."/>
            <person name="La Ragione R."/>
            <person name="Hildebrand F."/>
            <person name="Pallen M.J."/>
        </authorList>
    </citation>
    <scope>NUCLEOTIDE SEQUENCE</scope>
    <source>
        <strain evidence="3">ChiBcec2-3848</strain>
    </source>
</reference>
<organism evidence="3 4">
    <name type="scientific">Candidatus Blautia merdavium</name>
    <dbReference type="NCBI Taxonomy" id="2838494"/>
    <lineage>
        <taxon>Bacteria</taxon>
        <taxon>Bacillati</taxon>
        <taxon>Bacillota</taxon>
        <taxon>Clostridia</taxon>
        <taxon>Lachnospirales</taxon>
        <taxon>Lachnospiraceae</taxon>
        <taxon>Blautia</taxon>
    </lineage>
</organism>
<dbReference type="InterPro" id="IPR010540">
    <property type="entry name" value="CmpB_TMEM229"/>
</dbReference>
<feature type="coiled-coil region" evidence="1">
    <location>
        <begin position="248"/>
        <end position="275"/>
    </location>
</feature>
<feature type="transmembrane region" description="Helical" evidence="2">
    <location>
        <begin position="152"/>
        <end position="175"/>
    </location>
</feature>
<keyword evidence="2" id="KW-0472">Membrane</keyword>
<feature type="transmembrane region" description="Helical" evidence="2">
    <location>
        <begin position="6"/>
        <end position="27"/>
    </location>
</feature>
<sequence>MDFEIAGISFYYIISWFFIYSFLGWVWESVYVSVKKKKLVNRGFINGPLCTIYGLGAVAVYLILKPFDENLLILYVGGVVTATVLEYITGWLMEKIFHTRWWDYSSKKYNLHGYICLGSSVAWGFFTLLLFYVLQPFVSWITDQYPVHAGRIVVAVVSALYLADFSSSAAAAFGLSKAFGKAEDLLEELSLYLQNSKLYATKEEIRDKLENGKIYPAVQGAKERYEVRKQEFLRRFETLAVQSGLPDTESYLKKRQELEARLDEFGKKYLDMKQKQNRIKKRMVSAYPELKNHFRRYREKQQKKQKK</sequence>
<evidence type="ECO:0000256" key="1">
    <source>
        <dbReference type="SAM" id="Coils"/>
    </source>
</evidence>
<keyword evidence="2" id="KW-0812">Transmembrane</keyword>
<dbReference type="Proteomes" id="UP000823886">
    <property type="component" value="Unassembled WGS sequence"/>
</dbReference>
<name>A0A9D2PQH5_9FIRM</name>
<evidence type="ECO:0000313" key="3">
    <source>
        <dbReference type="EMBL" id="HJC64145.1"/>
    </source>
</evidence>
<dbReference type="AlphaFoldDB" id="A0A9D2PQH5"/>
<comment type="caution">
    <text evidence="3">The sequence shown here is derived from an EMBL/GenBank/DDBJ whole genome shotgun (WGS) entry which is preliminary data.</text>
</comment>
<keyword evidence="1" id="KW-0175">Coiled coil</keyword>
<proteinExistence type="predicted"/>
<protein>
    <submittedName>
        <fullName evidence="3">ABC transporter permease</fullName>
    </submittedName>
</protein>
<reference evidence="3" key="2">
    <citation type="submission" date="2021-04" db="EMBL/GenBank/DDBJ databases">
        <authorList>
            <person name="Gilroy R."/>
        </authorList>
    </citation>
    <scope>NUCLEOTIDE SEQUENCE</scope>
    <source>
        <strain evidence="3">ChiBcec2-3848</strain>
    </source>
</reference>
<keyword evidence="2" id="KW-1133">Transmembrane helix</keyword>
<dbReference type="Pfam" id="PF06541">
    <property type="entry name" value="ABC_trans_CmpB"/>
    <property type="match status" value="1"/>
</dbReference>
<feature type="transmembrane region" description="Helical" evidence="2">
    <location>
        <begin position="39"/>
        <end position="64"/>
    </location>
</feature>
<evidence type="ECO:0000313" key="4">
    <source>
        <dbReference type="Proteomes" id="UP000823886"/>
    </source>
</evidence>
<gene>
    <name evidence="3" type="ORF">H9753_11095</name>
</gene>
<evidence type="ECO:0000256" key="2">
    <source>
        <dbReference type="SAM" id="Phobius"/>
    </source>
</evidence>
<dbReference type="EMBL" id="DWVZ01000150">
    <property type="protein sequence ID" value="HJC64145.1"/>
    <property type="molecule type" value="Genomic_DNA"/>
</dbReference>